<dbReference type="Pfam" id="PF05157">
    <property type="entry name" value="MshEN"/>
    <property type="match status" value="1"/>
</dbReference>
<evidence type="ECO:0000259" key="2">
    <source>
        <dbReference type="PROSITE" id="PS00662"/>
    </source>
</evidence>
<dbReference type="PANTHER" id="PTHR30486">
    <property type="entry name" value="TWITCHING MOTILITY PROTEIN PILT"/>
    <property type="match status" value="1"/>
</dbReference>
<dbReference type="InterPro" id="IPR027417">
    <property type="entry name" value="P-loop_NTPase"/>
</dbReference>
<dbReference type="SMART" id="SM00382">
    <property type="entry name" value="AAA"/>
    <property type="match status" value="1"/>
</dbReference>
<accession>A0A3B0TLR8</accession>
<dbReference type="InterPro" id="IPR003593">
    <property type="entry name" value="AAA+_ATPase"/>
</dbReference>
<dbReference type="Pfam" id="PF00437">
    <property type="entry name" value="T2SSE"/>
    <property type="match status" value="1"/>
</dbReference>
<dbReference type="Gene3D" id="3.40.50.300">
    <property type="entry name" value="P-loop containing nucleotide triphosphate hydrolases"/>
    <property type="match status" value="1"/>
</dbReference>
<dbReference type="InterPro" id="IPR037257">
    <property type="entry name" value="T2SS_E_N_sf"/>
</dbReference>
<dbReference type="NCBIfam" id="TIGR01420">
    <property type="entry name" value="pilT_fam"/>
    <property type="match status" value="1"/>
</dbReference>
<evidence type="ECO:0000256" key="1">
    <source>
        <dbReference type="ARBA" id="ARBA00006611"/>
    </source>
</evidence>
<evidence type="ECO:0000313" key="3">
    <source>
        <dbReference type="EMBL" id="VAW09594.1"/>
    </source>
</evidence>
<dbReference type="GO" id="GO:0016887">
    <property type="term" value="F:ATP hydrolysis activity"/>
    <property type="evidence" value="ECO:0007669"/>
    <property type="project" value="InterPro"/>
</dbReference>
<dbReference type="Gene3D" id="3.30.300.160">
    <property type="entry name" value="Type II secretion system, protein E, N-terminal domain"/>
    <property type="match status" value="1"/>
</dbReference>
<dbReference type="SUPFAM" id="SSF52540">
    <property type="entry name" value="P-loop containing nucleoside triphosphate hydrolases"/>
    <property type="match status" value="1"/>
</dbReference>
<dbReference type="AlphaFoldDB" id="A0A3B0TLR8"/>
<name>A0A3B0TLR8_9ZZZZ</name>
<dbReference type="InterPro" id="IPR007831">
    <property type="entry name" value="T2SS_GspE_N"/>
</dbReference>
<dbReference type="PROSITE" id="PS00662">
    <property type="entry name" value="T2SP_E"/>
    <property type="match status" value="1"/>
</dbReference>
<dbReference type="InterPro" id="IPR006321">
    <property type="entry name" value="PilT/PilU"/>
</dbReference>
<reference evidence="3" key="1">
    <citation type="submission" date="2018-06" db="EMBL/GenBank/DDBJ databases">
        <authorList>
            <person name="Zhirakovskaya E."/>
        </authorList>
    </citation>
    <scope>NUCLEOTIDE SEQUENCE</scope>
</reference>
<dbReference type="EMBL" id="UOEK01000610">
    <property type="protein sequence ID" value="VAW09594.1"/>
    <property type="molecule type" value="Genomic_DNA"/>
</dbReference>
<organism evidence="3">
    <name type="scientific">hydrothermal vent metagenome</name>
    <dbReference type="NCBI Taxonomy" id="652676"/>
    <lineage>
        <taxon>unclassified sequences</taxon>
        <taxon>metagenomes</taxon>
        <taxon>ecological metagenomes</taxon>
    </lineage>
</organism>
<protein>
    <submittedName>
        <fullName evidence="3">Twitching motility protein PilT</fullName>
    </submittedName>
</protein>
<proteinExistence type="inferred from homology"/>
<dbReference type="SUPFAM" id="SSF160246">
    <property type="entry name" value="EspE N-terminal domain-like"/>
    <property type="match status" value="1"/>
</dbReference>
<dbReference type="Gene3D" id="3.30.450.90">
    <property type="match status" value="1"/>
</dbReference>
<dbReference type="InterPro" id="IPR001482">
    <property type="entry name" value="T2SS/T4SS_dom"/>
</dbReference>
<feature type="domain" description="Bacterial type II secretion system protein E" evidence="2">
    <location>
        <begin position="379"/>
        <end position="393"/>
    </location>
</feature>
<comment type="similarity">
    <text evidence="1">Belongs to the GSP E family.</text>
</comment>
<dbReference type="InterPro" id="IPR050921">
    <property type="entry name" value="T4SS_GSP_E_ATPase"/>
</dbReference>
<gene>
    <name evidence="3" type="ORF">MNBD_ACTINO02-1772</name>
</gene>
<dbReference type="CDD" id="cd01131">
    <property type="entry name" value="PilT"/>
    <property type="match status" value="1"/>
</dbReference>
<dbReference type="GO" id="GO:0005524">
    <property type="term" value="F:ATP binding"/>
    <property type="evidence" value="ECO:0007669"/>
    <property type="project" value="InterPro"/>
</dbReference>
<sequence length="539" mass="58737">MDTVDRELGEILVDRRLLTRDRLEEHLLTVASSGTPLPQILVEEGDVSDRDILVSVAERLKVRFVDLDGPERVFPDPAALRKLSADLAQELQVLPIEIEENGALVIAVDDPLDEKRAELVRQAVGRNITVALASRSLIQASIVPAYLGLNIGSSLGDAVQEGTTRQDVREPITADLGGAAVVKDRPHVNDLLRELVERGGSDLHLTAGSPPQVRINGSLYPVDGFGLLKPAPLRSMIYEILTGRQREELEETRELDASHPVPGIGRFRVNVFFQRDAVASVMRAIPNEVYSLEELGMPEIVSEFATYQRGLVLVTGPTGSGKSTTLASVIDLINSSRADHIITVEDPIEFTHRHKMSVVNQREVGTDTMSFASALKHALRQDPDVILVGELRDLETIATAITAAETGHLVFATLHTQDAPKSIERIIDVFPPHQQQQVRVQLASSLQAVVSQQLLRTKSGTGRAAAIEVMVATAAIRNLIREGKVHQIASAMQAGGRFGMQTMDAALAELVRRGTVTETLARERCQDPDVFDAIMQGAM</sequence>